<feature type="transmembrane region" description="Helical" evidence="10">
    <location>
        <begin position="360"/>
        <end position="384"/>
    </location>
</feature>
<keyword evidence="7 10" id="KW-1133">Transmembrane helix</keyword>
<evidence type="ECO:0000256" key="8">
    <source>
        <dbReference type="ARBA" id="ARBA00023136"/>
    </source>
</evidence>
<accession>A0A1X2IEB4</accession>
<dbReference type="Pfam" id="PF00664">
    <property type="entry name" value="ABC_membrane"/>
    <property type="match status" value="2"/>
</dbReference>
<dbReference type="InterPro" id="IPR050173">
    <property type="entry name" value="ABC_transporter_C-like"/>
</dbReference>
<keyword evidence="6" id="KW-0067">ATP-binding</keyword>
<feature type="domain" description="ABC transmembrane type-1" evidence="12">
    <location>
        <begin position="963"/>
        <end position="1286"/>
    </location>
</feature>
<keyword evidence="2" id="KW-0813">Transport</keyword>
<keyword evidence="14" id="KW-1185">Reference proteome</keyword>
<dbReference type="InterPro" id="IPR027417">
    <property type="entry name" value="P-loop_NTPase"/>
</dbReference>
<evidence type="ECO:0000256" key="7">
    <source>
        <dbReference type="ARBA" id="ARBA00022989"/>
    </source>
</evidence>
<dbReference type="InterPro" id="IPR017871">
    <property type="entry name" value="ABC_transporter-like_CS"/>
</dbReference>
<evidence type="ECO:0000256" key="2">
    <source>
        <dbReference type="ARBA" id="ARBA00022448"/>
    </source>
</evidence>
<reference evidence="13 14" key="1">
    <citation type="submission" date="2016-07" db="EMBL/GenBank/DDBJ databases">
        <title>Pervasive Adenine N6-methylation of Active Genes in Fungi.</title>
        <authorList>
            <consortium name="DOE Joint Genome Institute"/>
            <person name="Mondo S.J."/>
            <person name="Dannebaum R.O."/>
            <person name="Kuo R.C."/>
            <person name="Labutti K."/>
            <person name="Haridas S."/>
            <person name="Kuo A."/>
            <person name="Salamov A."/>
            <person name="Ahrendt S.R."/>
            <person name="Lipzen A."/>
            <person name="Sullivan W."/>
            <person name="Andreopoulos W.B."/>
            <person name="Clum A."/>
            <person name="Lindquist E."/>
            <person name="Daum C."/>
            <person name="Ramamoorthy G.K."/>
            <person name="Gryganskyi A."/>
            <person name="Culley D."/>
            <person name="Magnuson J.K."/>
            <person name="James T.Y."/>
            <person name="O'Malley M.A."/>
            <person name="Stajich J.E."/>
            <person name="Spatafora J.W."/>
            <person name="Visel A."/>
            <person name="Grigoriev I.V."/>
        </authorList>
    </citation>
    <scope>NUCLEOTIDE SEQUENCE [LARGE SCALE GENOMIC DNA]</scope>
    <source>
        <strain evidence="13 14">NRRL 1336</strain>
    </source>
</reference>
<keyword evidence="5" id="KW-0547">Nucleotide-binding</keyword>
<dbReference type="InterPro" id="IPR003439">
    <property type="entry name" value="ABC_transporter-like_ATP-bd"/>
</dbReference>
<dbReference type="CDD" id="cd18604">
    <property type="entry name" value="ABC_6TM_VMR1_D2_like"/>
    <property type="match status" value="1"/>
</dbReference>
<feature type="domain" description="ABC transmembrane type-1" evidence="12">
    <location>
        <begin position="327"/>
        <end position="614"/>
    </location>
</feature>
<comment type="subcellular location">
    <subcellularLocation>
        <location evidence="1">Membrane</location>
        <topology evidence="1">Multi-pass membrane protein</topology>
    </subcellularLocation>
</comment>
<dbReference type="Gene3D" id="1.20.1560.10">
    <property type="entry name" value="ABC transporter type 1, transmembrane domain"/>
    <property type="match status" value="2"/>
</dbReference>
<feature type="transmembrane region" description="Helical" evidence="10">
    <location>
        <begin position="949"/>
        <end position="969"/>
    </location>
</feature>
<dbReference type="Gene3D" id="3.40.50.300">
    <property type="entry name" value="P-loop containing nucleotide triphosphate hydrolases"/>
    <property type="match status" value="2"/>
</dbReference>
<evidence type="ECO:0000313" key="13">
    <source>
        <dbReference type="EMBL" id="ORZ15057.1"/>
    </source>
</evidence>
<dbReference type="GO" id="GO:0000329">
    <property type="term" value="C:fungal-type vacuole membrane"/>
    <property type="evidence" value="ECO:0007669"/>
    <property type="project" value="TreeGrafter"/>
</dbReference>
<name>A0A1X2IEB4_9FUNG</name>
<feature type="region of interest" description="Disordered" evidence="9">
    <location>
        <begin position="411"/>
        <end position="431"/>
    </location>
</feature>
<dbReference type="GO" id="GO:0016887">
    <property type="term" value="F:ATP hydrolysis activity"/>
    <property type="evidence" value="ECO:0007669"/>
    <property type="project" value="InterPro"/>
</dbReference>
<feature type="transmembrane region" description="Helical" evidence="10">
    <location>
        <begin position="109"/>
        <end position="128"/>
    </location>
</feature>
<evidence type="ECO:0000256" key="5">
    <source>
        <dbReference type="ARBA" id="ARBA00022741"/>
    </source>
</evidence>
<dbReference type="CDD" id="cd03244">
    <property type="entry name" value="ABCC_MRP_domain2"/>
    <property type="match status" value="1"/>
</dbReference>
<protein>
    <recommendedName>
        <fullName evidence="15">P-loop containing nucleoside triphosphate hydrolase protein</fullName>
    </recommendedName>
</protein>
<dbReference type="SUPFAM" id="SSF52540">
    <property type="entry name" value="P-loop containing nucleoside triphosphate hydrolases"/>
    <property type="match status" value="2"/>
</dbReference>
<dbReference type="SUPFAM" id="SSF90123">
    <property type="entry name" value="ABC transporter transmembrane region"/>
    <property type="match status" value="2"/>
</dbReference>
<gene>
    <name evidence="13" type="ORF">BCR42DRAFT_451929</name>
</gene>
<feature type="domain" description="ABC transporter" evidence="11">
    <location>
        <begin position="660"/>
        <end position="898"/>
    </location>
</feature>
<dbReference type="Pfam" id="PF00005">
    <property type="entry name" value="ABC_tran"/>
    <property type="match status" value="2"/>
</dbReference>
<feature type="transmembrane region" description="Helical" evidence="10">
    <location>
        <begin position="583"/>
        <end position="602"/>
    </location>
</feature>
<dbReference type="Proteomes" id="UP000193560">
    <property type="component" value="Unassembled WGS sequence"/>
</dbReference>
<feature type="transmembrane region" description="Helical" evidence="10">
    <location>
        <begin position="1236"/>
        <end position="1254"/>
    </location>
</feature>
<feature type="domain" description="ABC transporter" evidence="11">
    <location>
        <begin position="1326"/>
        <end position="1561"/>
    </location>
</feature>
<evidence type="ECO:0000256" key="1">
    <source>
        <dbReference type="ARBA" id="ARBA00004141"/>
    </source>
</evidence>
<feature type="transmembrane region" description="Helical" evidence="10">
    <location>
        <begin position="1148"/>
        <end position="1167"/>
    </location>
</feature>
<dbReference type="PANTHER" id="PTHR24223">
    <property type="entry name" value="ATP-BINDING CASSETTE SUB-FAMILY C"/>
    <property type="match status" value="1"/>
</dbReference>
<proteinExistence type="predicted"/>
<evidence type="ECO:0000256" key="6">
    <source>
        <dbReference type="ARBA" id="ARBA00022840"/>
    </source>
</evidence>
<dbReference type="InterPro" id="IPR011527">
    <property type="entry name" value="ABC1_TM_dom"/>
</dbReference>
<evidence type="ECO:0000313" key="14">
    <source>
        <dbReference type="Proteomes" id="UP000193560"/>
    </source>
</evidence>
<dbReference type="SMART" id="SM00382">
    <property type="entry name" value="AAA"/>
    <property type="match status" value="2"/>
</dbReference>
<feature type="transmembrane region" description="Helical" evidence="10">
    <location>
        <begin position="29"/>
        <end position="47"/>
    </location>
</feature>
<dbReference type="STRING" id="90262.A0A1X2IEB4"/>
<keyword evidence="8 10" id="KW-0472">Membrane</keyword>
<dbReference type="GO" id="GO:0140359">
    <property type="term" value="F:ABC-type transporter activity"/>
    <property type="evidence" value="ECO:0007669"/>
    <property type="project" value="InterPro"/>
</dbReference>
<dbReference type="PROSITE" id="PS50893">
    <property type="entry name" value="ABC_TRANSPORTER_2"/>
    <property type="match status" value="2"/>
</dbReference>
<evidence type="ECO:0000256" key="3">
    <source>
        <dbReference type="ARBA" id="ARBA00022692"/>
    </source>
</evidence>
<feature type="transmembrane region" description="Helical" evidence="10">
    <location>
        <begin position="1260"/>
        <end position="1281"/>
    </location>
</feature>
<evidence type="ECO:0000256" key="10">
    <source>
        <dbReference type="SAM" id="Phobius"/>
    </source>
</evidence>
<sequence length="1581" mass="175995">MANYDCSLLHPWIGGDFTPCFRETIIDSAIPIVFLLWSIGSIATISFRYRKSRSSLYTPLKNSLPVSHSYGTTPANNNNSDVDEHTQEDQDIAYEEKPTRWTVFSWSRLLALTQCVIYCNALVNVYFGDYTADPLVEGSTGALLVVYTSQAFLWIYCSLLAIINLSLSMDAKPIADEICQQLNILYLVHFVVGMVDLHSFYTVYDYSNVSTGYSITFYTTAISLILLTFIINEERHAPAKPVIANTGRALSGERWASLYSQFMFSWVNAMMKVGHNRTLNEEDVLELPADNRTKNVLIDFRRNKRSSMLRSLFSTFRWPLVIQMAYSLTWSVVVFGPAYYLNKIIKYIETPDNTEPVLTAFIFVFGLFITSCVQSLAAQQALYIGRTLGIRIQSIIIGEVYGKALRRRDNNGLQSSGDSVDEKESDPEGSNINNLLSVDSTKIGELTAYGYHLYCYPLQMVICIVALYKLLGHATFYGVLVMALSQPVTYALSKRFENCQKTVMSATDKRLKVMNELLAAIRIVKFFAWEKEFRKRVMDTREVELKAIRERLYTFMYMTNAWFMVPIMIMVVTFYVYTLEEPLSASVAFTALALFITLRSALDEFPFIVSFVLQAGVSLGRVEAFLNENEVATVSQAPHPSGTYIGFVDNASFGWDDPNLPSSTGTTTGSMTSKPFLKDLNIAFPQNKLSIVCGPTGCGKSTLLSSLFGETYCYNGSVVLPPRPRRHEHQLGGAVSGIAYVAQTAWLQNCSIRDNILFGLDYDEERYAKVLYMTALTRDLDILEFGDQTEVGEKGLSLSGGQKQRLAIARAVYSDAHTVILDDCLSAVDAHTAKHLYDHCLKGELMVDRTIILVTHYVGLCLDGAGYIVALKDGKVVASGDPQQVLKTGALGEELSNAKDQDSAAEEEKAEEGAIPSVPEYTKVAKTGEGSKLVKDEVRAEGGVPLSVYATYFFASGGYIFWFAVVFFFCLTEATVLGQDYWIKVWASQYEIKANSTIAGSSSIFSVSQLGSRMGLPMNFAGTSSDPSAFSTTNQQLKDPHSVDIKYYLGVYFAIGMVALVVASIRLLILYAGSITASRRLHTELLDRILRAKVRFFDTTPMGRIINRFSSDMETVDQEVSPQLSFLMFSVVATAMVVIVITAVTPAFLIPGFFITIAFWVIGVYYLKTSRDLKRMNAVSRSPIYVQFNESVNGVATIRAFGCQGRFIKENFDKVDDNNRPFLMMWATNRWLHSRVDVLGAFVGFCTGFVLVLSRKWIDAGLAGLSLSYALNFTGNVLWVVRNYAMNEMNMNAVERIGEYLALEEEPPTIIPETMPRASWPEGGSISVNGLLVKYAPENPAVLRNISFDVNAREKVAIVGRTGSGKSTFALSLFRFMEATSGSIFIDGVDISKIGLDTLRSRITIIPQDPVLFSGTLRSNLDPFDQYDDATVWAALKRSHLVGGENSESDITLDSVVAEGGKNYSAGQRQLIALARALVKKSPLIVLDEATSSVDFDTDRKIQETIRSEFNDSTLICIAHRLLTVSDYDRILVFDHGEVKEYDTPYNLMKKDGGIFQQMCQRSGQFNELLAMAKGKFDSLE</sequence>
<evidence type="ECO:0000256" key="4">
    <source>
        <dbReference type="ARBA" id="ARBA00022737"/>
    </source>
</evidence>
<dbReference type="CDD" id="cd18596">
    <property type="entry name" value="ABC_6TM_VMR1_D1_like"/>
    <property type="match status" value="1"/>
</dbReference>
<feature type="transmembrane region" description="Helical" evidence="10">
    <location>
        <begin position="1047"/>
        <end position="1072"/>
    </location>
</feature>
<dbReference type="PROSITE" id="PS00211">
    <property type="entry name" value="ABC_TRANSPORTER_1"/>
    <property type="match status" value="2"/>
</dbReference>
<comment type="caution">
    <text evidence="13">The sequence shown here is derived from an EMBL/GenBank/DDBJ whole genome shotgun (WGS) entry which is preliminary data.</text>
</comment>
<evidence type="ECO:0000259" key="11">
    <source>
        <dbReference type="PROSITE" id="PS50893"/>
    </source>
</evidence>
<dbReference type="PROSITE" id="PS50929">
    <property type="entry name" value="ABC_TM1F"/>
    <property type="match status" value="2"/>
</dbReference>
<keyword evidence="4" id="KW-0677">Repeat</keyword>
<evidence type="ECO:0000259" key="12">
    <source>
        <dbReference type="PROSITE" id="PS50929"/>
    </source>
</evidence>
<dbReference type="FunFam" id="1.20.1560.10:FF:000006">
    <property type="entry name" value="ATP-binding cassette, sub-family C (CFTR/MRP), member 9"/>
    <property type="match status" value="1"/>
</dbReference>
<dbReference type="PANTHER" id="PTHR24223:SF353">
    <property type="entry name" value="ABC TRANSPORTER ATP-BINDING PROTEIN_PERMEASE VMR1-RELATED"/>
    <property type="match status" value="1"/>
</dbReference>
<feature type="transmembrane region" description="Helical" evidence="10">
    <location>
        <begin position="318"/>
        <end position="340"/>
    </location>
</feature>
<dbReference type="GO" id="GO:0005524">
    <property type="term" value="F:ATP binding"/>
    <property type="evidence" value="ECO:0007669"/>
    <property type="project" value="UniProtKB-KW"/>
</dbReference>
<feature type="transmembrane region" description="Helical" evidence="10">
    <location>
        <begin position="555"/>
        <end position="577"/>
    </location>
</feature>
<feature type="transmembrane region" description="Helical" evidence="10">
    <location>
        <begin position="140"/>
        <end position="163"/>
    </location>
</feature>
<dbReference type="InterPro" id="IPR036640">
    <property type="entry name" value="ABC1_TM_sf"/>
</dbReference>
<evidence type="ECO:0000256" key="9">
    <source>
        <dbReference type="SAM" id="MobiDB-lite"/>
    </source>
</evidence>
<feature type="transmembrane region" description="Helical" evidence="10">
    <location>
        <begin position="184"/>
        <end position="204"/>
    </location>
</feature>
<organism evidence="13 14">
    <name type="scientific">Absidia repens</name>
    <dbReference type="NCBI Taxonomy" id="90262"/>
    <lineage>
        <taxon>Eukaryota</taxon>
        <taxon>Fungi</taxon>
        <taxon>Fungi incertae sedis</taxon>
        <taxon>Mucoromycota</taxon>
        <taxon>Mucoromycotina</taxon>
        <taxon>Mucoromycetes</taxon>
        <taxon>Mucorales</taxon>
        <taxon>Cunninghamellaceae</taxon>
        <taxon>Absidia</taxon>
    </lineage>
</organism>
<feature type="transmembrane region" description="Helical" evidence="10">
    <location>
        <begin position="210"/>
        <end position="231"/>
    </location>
</feature>
<dbReference type="InterPro" id="IPR003593">
    <property type="entry name" value="AAA+_ATPase"/>
</dbReference>
<dbReference type="CDD" id="cd03250">
    <property type="entry name" value="ABCC_MRP_domain1"/>
    <property type="match status" value="1"/>
</dbReference>
<dbReference type="OrthoDB" id="6500128at2759"/>
<dbReference type="FunFam" id="3.40.50.300:FF:000565">
    <property type="entry name" value="ABC bile acid transporter"/>
    <property type="match status" value="1"/>
</dbReference>
<dbReference type="EMBL" id="MCGE01000013">
    <property type="protein sequence ID" value="ORZ15057.1"/>
    <property type="molecule type" value="Genomic_DNA"/>
</dbReference>
<evidence type="ECO:0008006" key="15">
    <source>
        <dbReference type="Google" id="ProtNLM"/>
    </source>
</evidence>
<keyword evidence="3 10" id="KW-0812">Transmembrane</keyword>